<evidence type="ECO:0000259" key="1">
    <source>
        <dbReference type="Pfam" id="PF04101"/>
    </source>
</evidence>
<keyword evidence="2" id="KW-0808">Transferase</keyword>
<sequence>MTGRIPRLGWYIHHHGRGHLTRMLAIAPHLDAEVDCLSSLPAPKGLPAGWTWTVLDCDDDGGEPIDPTAGGLLHWAPIGHVGHRTRLAVIAAAATAGRWEGMVVDTSVEVTLFARLLGLRTVVMTQPGHRVDRPHLLGFAAADTVLAPWARGILSPPHLEALGDKVVHTGGISRFASRAGDVPRTDDVLLLAGAGGSSVGAAAIEDAERATGRRWHVLGGDSGVWSDDPWEALVSAGVVVSWAGQNAVADLAAAQAPAIVVPQERPFEEQLETARALRRAGLAQVSEEWPTIEQWPALVEQASRSQPEWERWEVVGAPQRAATAIADTMRGLR</sequence>
<accession>A0A031FW03</accession>
<organism evidence="2 3">
    <name type="scientific">Microbacterium oleivorans</name>
    <dbReference type="NCBI Taxonomy" id="273677"/>
    <lineage>
        <taxon>Bacteria</taxon>
        <taxon>Bacillati</taxon>
        <taxon>Actinomycetota</taxon>
        <taxon>Actinomycetes</taxon>
        <taxon>Micrococcales</taxon>
        <taxon>Microbacteriaceae</taxon>
        <taxon>Microbacterium</taxon>
    </lineage>
</organism>
<reference evidence="2 3" key="1">
    <citation type="submission" date="2014-03" db="EMBL/GenBank/DDBJ databases">
        <title>Draft Genome Sequences of 13 Willow Endophytes.</title>
        <authorList>
            <person name="Gan H.Y."/>
            <person name="Gan H.M."/>
            <person name="Savka M.A."/>
            <person name="Hudson A.O."/>
        </authorList>
    </citation>
    <scope>NUCLEOTIDE SEQUENCE [LARGE SCALE GENOMIC DNA]</scope>
    <source>
        <strain evidence="2 3">RIT293</strain>
    </source>
</reference>
<dbReference type="eggNOG" id="COG4671">
    <property type="taxonomic scope" value="Bacteria"/>
</dbReference>
<gene>
    <name evidence="2" type="ORF">BW34_01356</name>
</gene>
<keyword evidence="3" id="KW-1185">Reference proteome</keyword>
<dbReference type="AlphaFoldDB" id="A0A031FW03"/>
<protein>
    <submittedName>
        <fullName evidence="2">Putative glycosyl transferase</fullName>
    </submittedName>
</protein>
<dbReference type="GO" id="GO:0016758">
    <property type="term" value="F:hexosyltransferase activity"/>
    <property type="evidence" value="ECO:0007669"/>
    <property type="project" value="InterPro"/>
</dbReference>
<proteinExistence type="predicted"/>
<dbReference type="RefSeq" id="WP_235186072.1">
    <property type="nucleotide sequence ID" value="NZ_JFYO01000004.1"/>
</dbReference>
<comment type="caution">
    <text evidence="2">The sequence shown here is derived from an EMBL/GenBank/DDBJ whole genome shotgun (WGS) entry which is preliminary data.</text>
</comment>
<evidence type="ECO:0000313" key="2">
    <source>
        <dbReference type="EMBL" id="EZP28376.1"/>
    </source>
</evidence>
<dbReference type="EMBL" id="JFYO01000004">
    <property type="protein sequence ID" value="EZP28376.1"/>
    <property type="molecule type" value="Genomic_DNA"/>
</dbReference>
<dbReference type="SUPFAM" id="SSF53756">
    <property type="entry name" value="UDP-Glycosyltransferase/glycogen phosphorylase"/>
    <property type="match status" value="1"/>
</dbReference>
<name>A0A031FW03_9MICO</name>
<dbReference type="Pfam" id="PF04101">
    <property type="entry name" value="Glyco_tran_28_C"/>
    <property type="match status" value="1"/>
</dbReference>
<dbReference type="Proteomes" id="UP000024001">
    <property type="component" value="Unassembled WGS sequence"/>
</dbReference>
<evidence type="ECO:0000313" key="3">
    <source>
        <dbReference type="Proteomes" id="UP000024001"/>
    </source>
</evidence>
<dbReference type="PATRIC" id="fig|273677.3.peg.1338"/>
<dbReference type="InterPro" id="IPR007235">
    <property type="entry name" value="Glyco_trans_28_C"/>
</dbReference>
<feature type="domain" description="Glycosyl transferase family 28 C-terminal" evidence="1">
    <location>
        <begin position="231"/>
        <end position="286"/>
    </location>
</feature>
<dbReference type="Gene3D" id="3.40.50.2000">
    <property type="entry name" value="Glycogen Phosphorylase B"/>
    <property type="match status" value="1"/>
</dbReference>